<dbReference type="PANTHER" id="PTHR30085">
    <property type="entry name" value="AMINO ACID ABC TRANSPORTER PERMEASE"/>
    <property type="match status" value="1"/>
</dbReference>
<sequence length="345" mass="37734">MRKKILAVGLVLLLVLPLLSSGQGQPATTLGKVQARGKLICGVNNAVPGFGFVDPQGNYSGFDVDYCKALAAAIFNDPSKVEYRPVTAASRFPALQSGEIDVLIRNTTWTFDRDVGLPFNFAPTTFYDGQGFMVRKASRINTLKDLNGATICVLQGTTTEQNLADMARRLGITIKPLVFNDVNARDQAYDQGRCDAMTADASGLAAARVKLSKPEDHKILPELISKEPLGPVVRHGDDQWFDIVKWTAFCTMEAEELEVSSKNVAQLKTSQDPRIRRLLGLEGDFGKKLGLDNAWCANVIEKVGNYGEIYDRNVKPLGLERIADGKPSPNALWTDGGLIYSPPFR</sequence>
<evidence type="ECO:0000256" key="2">
    <source>
        <dbReference type="ARBA" id="ARBA00022448"/>
    </source>
</evidence>
<reference evidence="6" key="1">
    <citation type="journal article" date="2005" name="Environ. Microbiol.">
        <title>Genetic and functional properties of uncultivated thermophilic crenarchaeotes from a subsurface gold mine as revealed by analysis of genome fragments.</title>
        <authorList>
            <person name="Nunoura T."/>
            <person name="Hirayama H."/>
            <person name="Takami H."/>
            <person name="Oida H."/>
            <person name="Nishi S."/>
            <person name="Shimamura S."/>
            <person name="Suzuki Y."/>
            <person name="Inagaki F."/>
            <person name="Takai K."/>
            <person name="Nealson K.H."/>
            <person name="Horikoshi K."/>
        </authorList>
    </citation>
    <scope>NUCLEOTIDE SEQUENCE</scope>
</reference>
<dbReference type="EMBL" id="AP011803">
    <property type="protein sequence ID" value="BAL60236.1"/>
    <property type="molecule type" value="Genomic_DNA"/>
</dbReference>
<dbReference type="InterPro" id="IPR051455">
    <property type="entry name" value="Bact_solute-bind_prot3"/>
</dbReference>
<keyword evidence="3 4" id="KW-0732">Signal</keyword>
<evidence type="ECO:0000256" key="3">
    <source>
        <dbReference type="ARBA" id="ARBA00022729"/>
    </source>
</evidence>
<keyword evidence="2" id="KW-0813">Transport</keyword>
<feature type="signal peptide" evidence="4">
    <location>
        <begin position="1"/>
        <end position="26"/>
    </location>
</feature>
<name>H5SUN6_ACEAU</name>
<proteinExistence type="inferred from homology"/>
<reference evidence="6" key="2">
    <citation type="journal article" date="2012" name="PLoS ONE">
        <title>A Deeply Branching Thermophilic Bacterium with an Ancient Acetyl-CoA Pathway Dominates a Subsurface Ecosystem.</title>
        <authorList>
            <person name="Takami H."/>
            <person name="Noguchi H."/>
            <person name="Takaki Y."/>
            <person name="Uchiyama I."/>
            <person name="Toyoda A."/>
            <person name="Nishi S."/>
            <person name="Chee G.-J."/>
            <person name="Arai W."/>
            <person name="Nunoura T."/>
            <person name="Itoh T."/>
            <person name="Hattori M."/>
            <person name="Takai K."/>
        </authorList>
    </citation>
    <scope>NUCLEOTIDE SEQUENCE</scope>
</reference>
<evidence type="ECO:0000256" key="4">
    <source>
        <dbReference type="SAM" id="SignalP"/>
    </source>
</evidence>
<dbReference type="SMART" id="SM00062">
    <property type="entry name" value="PBPb"/>
    <property type="match status" value="1"/>
</dbReference>
<evidence type="ECO:0000259" key="5">
    <source>
        <dbReference type="SMART" id="SM00062"/>
    </source>
</evidence>
<feature type="domain" description="Solute-binding protein family 3/N-terminal" evidence="5">
    <location>
        <begin position="38"/>
        <end position="267"/>
    </location>
</feature>
<feature type="chain" id="PRO_5003598346" evidence="4">
    <location>
        <begin position="27"/>
        <end position="345"/>
    </location>
</feature>
<dbReference type="SUPFAM" id="SSF53850">
    <property type="entry name" value="Periplasmic binding protein-like II"/>
    <property type="match status" value="1"/>
</dbReference>
<dbReference type="Pfam" id="PF00497">
    <property type="entry name" value="SBP_bac_3"/>
    <property type="match status" value="1"/>
</dbReference>
<evidence type="ECO:0000313" key="6">
    <source>
        <dbReference type="EMBL" id="BAL60236.1"/>
    </source>
</evidence>
<dbReference type="AlphaFoldDB" id="H5SUN6"/>
<dbReference type="Gene3D" id="3.40.190.10">
    <property type="entry name" value="Periplasmic binding protein-like II"/>
    <property type="match status" value="2"/>
</dbReference>
<dbReference type="InterPro" id="IPR001638">
    <property type="entry name" value="Solute-binding_3/MltF_N"/>
</dbReference>
<dbReference type="PANTHER" id="PTHR30085:SF7">
    <property type="entry name" value="AMINO-ACID ABC TRANSPORTER-BINDING PROTEIN YHDW-RELATED"/>
    <property type="match status" value="1"/>
</dbReference>
<accession>H5SUN6</accession>
<protein>
    <submittedName>
        <fullName evidence="6">L-amino acid transport system substrate-binding protein</fullName>
    </submittedName>
</protein>
<comment type="similarity">
    <text evidence="1">Belongs to the bacterial solute-binding protein 3 family.</text>
</comment>
<dbReference type="GO" id="GO:0006865">
    <property type="term" value="P:amino acid transport"/>
    <property type="evidence" value="ECO:0007669"/>
    <property type="project" value="TreeGrafter"/>
</dbReference>
<dbReference type="CDD" id="cd13692">
    <property type="entry name" value="PBP2_BztA"/>
    <property type="match status" value="1"/>
</dbReference>
<gene>
    <name evidence="6" type="ORF">HGMM_OP4C872</name>
</gene>
<organism evidence="6">
    <name type="scientific">Acetithermum autotrophicum</name>
    <dbReference type="NCBI Taxonomy" id="1446466"/>
    <lineage>
        <taxon>Bacteria</taxon>
        <taxon>Candidatus Bipolaricaulota</taxon>
        <taxon>Candidatus Acetithermum</taxon>
    </lineage>
</organism>
<evidence type="ECO:0000256" key="1">
    <source>
        <dbReference type="ARBA" id="ARBA00010333"/>
    </source>
</evidence>